<dbReference type="NCBIfam" id="NF033855">
    <property type="entry name" value="tRNA_MNMC2"/>
    <property type="match status" value="1"/>
</dbReference>
<organism evidence="2 3">
    <name type="scientific">Phaeodactylibacter xiamenensis</name>
    <dbReference type="NCBI Taxonomy" id="1524460"/>
    <lineage>
        <taxon>Bacteria</taxon>
        <taxon>Pseudomonadati</taxon>
        <taxon>Bacteroidota</taxon>
        <taxon>Saprospiria</taxon>
        <taxon>Saprospirales</taxon>
        <taxon>Haliscomenobacteraceae</taxon>
        <taxon>Phaeodactylibacter</taxon>
    </lineage>
</organism>
<dbReference type="Proteomes" id="UP000029736">
    <property type="component" value="Unassembled WGS sequence"/>
</dbReference>
<dbReference type="Gene3D" id="3.40.50.150">
    <property type="entry name" value="Vaccinia Virus protein VP39"/>
    <property type="match status" value="1"/>
</dbReference>
<dbReference type="GO" id="GO:0004808">
    <property type="term" value="F:tRNA (5-methylaminomethyl-2-thiouridylate)(34)-methyltransferase activity"/>
    <property type="evidence" value="ECO:0007669"/>
    <property type="project" value="InterPro"/>
</dbReference>
<dbReference type="InterPro" id="IPR008471">
    <property type="entry name" value="MnmC-like_methylTransf"/>
</dbReference>
<dbReference type="EMBL" id="JPOS01000083">
    <property type="protein sequence ID" value="KGE85803.1"/>
    <property type="molecule type" value="Genomic_DNA"/>
</dbReference>
<dbReference type="Pfam" id="PF05430">
    <property type="entry name" value="Methyltransf_30"/>
    <property type="match status" value="1"/>
</dbReference>
<dbReference type="STRING" id="1524460.IX84_24515"/>
<feature type="domain" description="MnmC-like methyltransferase" evidence="1">
    <location>
        <begin position="147"/>
        <end position="221"/>
    </location>
</feature>
<reference evidence="2 3" key="1">
    <citation type="journal article" date="2014" name="Int. J. Syst. Evol. Microbiol.">
        <title>Phaeodactylibacter xiamenensis gen. nov., sp. nov., a member of the family Saprospiraceae isolated from the marine alga Phaeodactylum tricornutum.</title>
        <authorList>
            <person name="Chen Z.Jr."/>
            <person name="Lei X."/>
            <person name="Lai Q."/>
            <person name="Li Y."/>
            <person name="Zhang B."/>
            <person name="Zhang J."/>
            <person name="Zhang H."/>
            <person name="Yang L."/>
            <person name="Zheng W."/>
            <person name="Tian Y."/>
            <person name="Yu Z."/>
            <person name="Xu H.Jr."/>
            <person name="Zheng T."/>
        </authorList>
    </citation>
    <scope>NUCLEOTIDE SEQUENCE [LARGE SCALE GENOMIC DNA]</scope>
    <source>
        <strain evidence="2 3">KD52</strain>
    </source>
</reference>
<evidence type="ECO:0000313" key="3">
    <source>
        <dbReference type="Proteomes" id="UP000029736"/>
    </source>
</evidence>
<dbReference type="GO" id="GO:0016645">
    <property type="term" value="F:oxidoreductase activity, acting on the CH-NH group of donors"/>
    <property type="evidence" value="ECO:0007669"/>
    <property type="project" value="InterPro"/>
</dbReference>
<sequence>MEELSIIKTQDGSDSIFSERFGVSYHSRYGAIQESRHVFLQSGLYPRLQALKQVAVLEAGLGTGLNALLTCLEAEKVQKHIRYVALEAFPLSTAQADTLNYAGHLGEAAATILHQIHHSQWGQPVDISPWFTFEKRRIAFEDFEEAAAFDVVYFDAFAPNAQPELWEAEVLGRMYRALREDGVFVTYCAKGAVKRCLKSLGFTIEALPGPPGKREMTRGLKVTPA</sequence>
<dbReference type="OrthoDB" id="9786494at2"/>
<proteinExistence type="predicted"/>
<dbReference type="InterPro" id="IPR029063">
    <property type="entry name" value="SAM-dependent_MTases_sf"/>
</dbReference>
<evidence type="ECO:0000313" key="2">
    <source>
        <dbReference type="EMBL" id="KGE85803.1"/>
    </source>
</evidence>
<dbReference type="PANTHER" id="PTHR39963">
    <property type="entry name" value="SLL0983 PROTEIN"/>
    <property type="match status" value="1"/>
</dbReference>
<dbReference type="PANTHER" id="PTHR39963:SF1">
    <property type="entry name" value="MNMC-LIKE METHYLTRANSFERASE DOMAIN-CONTAINING PROTEIN"/>
    <property type="match status" value="1"/>
</dbReference>
<dbReference type="AlphaFoldDB" id="A0A098S215"/>
<dbReference type="InterPro" id="IPR047785">
    <property type="entry name" value="tRNA_MNMC2"/>
</dbReference>
<dbReference type="SUPFAM" id="SSF53335">
    <property type="entry name" value="S-adenosyl-L-methionine-dependent methyltransferases"/>
    <property type="match status" value="1"/>
</dbReference>
<name>A0A098S215_9BACT</name>
<evidence type="ECO:0000259" key="1">
    <source>
        <dbReference type="Pfam" id="PF05430"/>
    </source>
</evidence>
<keyword evidence="3" id="KW-1185">Reference proteome</keyword>
<dbReference type="RefSeq" id="WP_044226576.1">
    <property type="nucleotide sequence ID" value="NZ_JBKAGJ010000002.1"/>
</dbReference>
<accession>A0A098S215</accession>
<comment type="caution">
    <text evidence="2">The sequence shown here is derived from an EMBL/GenBank/DDBJ whole genome shotgun (WGS) entry which is preliminary data.</text>
</comment>
<gene>
    <name evidence="2" type="ORF">IX84_24515</name>
</gene>
<protein>
    <recommendedName>
        <fullName evidence="1">MnmC-like methyltransferase domain-containing protein</fullName>
    </recommendedName>
</protein>